<name>A0A0P1AKB6_PLAHL</name>
<keyword evidence="2" id="KW-1185">Reference proteome</keyword>
<reference evidence="2" key="1">
    <citation type="submission" date="2014-09" db="EMBL/GenBank/DDBJ databases">
        <authorList>
            <person name="Sharma Rahul"/>
            <person name="Thines Marco"/>
        </authorList>
    </citation>
    <scope>NUCLEOTIDE SEQUENCE [LARGE SCALE GENOMIC DNA]</scope>
</reference>
<dbReference type="RefSeq" id="XP_024578049.1">
    <property type="nucleotide sequence ID" value="XM_024727476.1"/>
</dbReference>
<dbReference type="AlphaFoldDB" id="A0A0P1AKB6"/>
<dbReference type="EMBL" id="CCYD01000586">
    <property type="protein sequence ID" value="CEG41680.1"/>
    <property type="molecule type" value="Genomic_DNA"/>
</dbReference>
<accession>A0A0P1AKB6</accession>
<dbReference type="GeneID" id="36407070"/>
<dbReference type="Proteomes" id="UP000054928">
    <property type="component" value="Unassembled WGS sequence"/>
</dbReference>
<protein>
    <submittedName>
        <fullName evidence="1">Uncharacterized protein</fullName>
    </submittedName>
</protein>
<evidence type="ECO:0000313" key="1">
    <source>
        <dbReference type="EMBL" id="CEG41680.1"/>
    </source>
</evidence>
<proteinExistence type="predicted"/>
<sequence length="51" mass="5902">MNYLSCLKVKGRQNTTTKYVAYAQKEGITLQNTADDITDEILRLLCEQMFQ</sequence>
<evidence type="ECO:0000313" key="2">
    <source>
        <dbReference type="Proteomes" id="UP000054928"/>
    </source>
</evidence>
<organism evidence="1 2">
    <name type="scientific">Plasmopara halstedii</name>
    <name type="common">Downy mildew of sunflower</name>
    <dbReference type="NCBI Taxonomy" id="4781"/>
    <lineage>
        <taxon>Eukaryota</taxon>
        <taxon>Sar</taxon>
        <taxon>Stramenopiles</taxon>
        <taxon>Oomycota</taxon>
        <taxon>Peronosporomycetes</taxon>
        <taxon>Peronosporales</taxon>
        <taxon>Peronosporaceae</taxon>
        <taxon>Plasmopara</taxon>
    </lineage>
</organism>